<evidence type="ECO:0000256" key="8">
    <source>
        <dbReference type="ARBA" id="ARBA00022692"/>
    </source>
</evidence>
<dbReference type="GO" id="GO:0006729">
    <property type="term" value="P:tetrahydrobiopterin biosynthetic process"/>
    <property type="evidence" value="ECO:0007669"/>
    <property type="project" value="UniProtKB-KW"/>
</dbReference>
<keyword evidence="8 15" id="KW-0812">Transmembrane</keyword>
<dbReference type="GO" id="GO:0046654">
    <property type="term" value="P:tetrahydrofolate biosynthetic process"/>
    <property type="evidence" value="ECO:0007669"/>
    <property type="project" value="InterPro"/>
</dbReference>
<feature type="transmembrane region" description="Helical" evidence="15">
    <location>
        <begin position="290"/>
        <end position="308"/>
    </location>
</feature>
<dbReference type="Proteomes" id="UP000516260">
    <property type="component" value="Chromosome 1"/>
</dbReference>
<evidence type="ECO:0000256" key="15">
    <source>
        <dbReference type="SAM" id="Phobius"/>
    </source>
</evidence>
<comment type="caution">
    <text evidence="17">The sequence shown here is derived from an EMBL/GenBank/DDBJ whole genome shotgun (WGS) entry which is preliminary data.</text>
</comment>
<evidence type="ECO:0000256" key="9">
    <source>
        <dbReference type="ARBA" id="ARBA00022801"/>
    </source>
</evidence>
<keyword evidence="18" id="KW-1185">Reference proteome</keyword>
<evidence type="ECO:0000256" key="1">
    <source>
        <dbReference type="ARBA" id="ARBA00004477"/>
    </source>
</evidence>
<feature type="transmembrane region" description="Helical" evidence="15">
    <location>
        <begin position="250"/>
        <end position="269"/>
    </location>
</feature>
<dbReference type="SUPFAM" id="SSF55620">
    <property type="entry name" value="Tetrahydrobiopterin biosynthesis enzymes-like"/>
    <property type="match status" value="1"/>
</dbReference>
<reference evidence="17 18" key="1">
    <citation type="submission" date="2019-04" db="EMBL/GenBank/DDBJ databases">
        <title>The sequence and de novo assembly of Takifugu bimaculatus genome using PacBio and Hi-C technologies.</title>
        <authorList>
            <person name="Xu P."/>
            <person name="Liu B."/>
            <person name="Zhou Z."/>
        </authorList>
    </citation>
    <scope>NUCLEOTIDE SEQUENCE [LARGE SCALE GENOMIC DNA]</scope>
    <source>
        <strain evidence="17">TB-2018</strain>
        <tissue evidence="17">Muscle</tissue>
    </source>
</reference>
<comment type="similarity">
    <text evidence="4">Belongs to the GTP cyclohydrolase I family.</text>
</comment>
<dbReference type="EMBL" id="SWLE01000001">
    <property type="protein sequence ID" value="TNN03725.1"/>
    <property type="molecule type" value="Genomic_DNA"/>
</dbReference>
<proteinExistence type="inferred from homology"/>
<comment type="subcellular location">
    <subcellularLocation>
        <location evidence="1">Endoplasmic reticulum membrane</location>
        <topology evidence="1">Multi-pass membrane protein</topology>
    </subcellularLocation>
</comment>
<dbReference type="UniPathway" id="UPA00196"/>
<dbReference type="AlphaFoldDB" id="A0A4Z2CHU4"/>
<dbReference type="PROSITE" id="PS00860">
    <property type="entry name" value="GTP_CYCLOHYDROL_1_2"/>
    <property type="match status" value="1"/>
</dbReference>
<dbReference type="UniPathway" id="UPA00848">
    <property type="reaction ID" value="UER00151"/>
</dbReference>
<feature type="transmembrane region" description="Helical" evidence="15">
    <location>
        <begin position="151"/>
        <end position="174"/>
    </location>
</feature>
<dbReference type="InterPro" id="IPR020602">
    <property type="entry name" value="GTP_CycHdrlase_I_dom"/>
</dbReference>
<evidence type="ECO:0000256" key="10">
    <source>
        <dbReference type="ARBA" id="ARBA00022824"/>
    </source>
</evidence>
<feature type="transmembrane region" description="Helical" evidence="15">
    <location>
        <begin position="180"/>
        <end position="199"/>
    </location>
</feature>
<protein>
    <recommendedName>
        <fullName evidence="6">GTP cyclohydrolase 1</fullName>
        <ecNumber evidence="5">3.5.4.16</ecNumber>
    </recommendedName>
    <alternativeName>
        <fullName evidence="14">GTP cyclohydrolase I</fullName>
    </alternativeName>
</protein>
<evidence type="ECO:0000256" key="4">
    <source>
        <dbReference type="ARBA" id="ARBA00008085"/>
    </source>
</evidence>
<evidence type="ECO:0000313" key="18">
    <source>
        <dbReference type="Proteomes" id="UP000516260"/>
    </source>
</evidence>
<sequence>MNALSSKSGAAADFLCNSHGFSELLIDANKQREHETSRKEAEDKSRLPALEAAYTFILRELGEDMDRQGLLRTPLRAAKAMQIVEIYSRRLQVQERLTKQVALGISEALQPKGVAVVIEAVSLGVHLRPQPGGVFLIMWDREIRAMVSTHAIMAASVFMATVVPAVFLPGFSVYGTHLSWLYSVSAAVTGVSVAVFWLLGIAPPTKKHSLGYKLSRLCRCCVYFFLSCIFFHFVVLLYGAPLVESALETFSLAVLLTSLTTLRCLCVLGPNVQAWIRVFSRHGAMSVWDTCLQITVACTLVGAWVGAFPIPLDWDRPWQVWPVSCSLGAVIGFLTGLVAAPAWIHHHRKHLTYKSK</sequence>
<organism evidence="17 18">
    <name type="scientific">Takifugu bimaculatus</name>
    <dbReference type="NCBI Taxonomy" id="433685"/>
    <lineage>
        <taxon>Eukaryota</taxon>
        <taxon>Metazoa</taxon>
        <taxon>Chordata</taxon>
        <taxon>Craniata</taxon>
        <taxon>Vertebrata</taxon>
        <taxon>Euteleostomi</taxon>
        <taxon>Actinopterygii</taxon>
        <taxon>Neopterygii</taxon>
        <taxon>Teleostei</taxon>
        <taxon>Neoteleostei</taxon>
        <taxon>Acanthomorphata</taxon>
        <taxon>Eupercaria</taxon>
        <taxon>Tetraodontiformes</taxon>
        <taxon>Tetradontoidea</taxon>
        <taxon>Tetraodontidae</taxon>
        <taxon>Takifugu</taxon>
    </lineage>
</organism>
<dbReference type="EC" id="3.5.4.16" evidence="5"/>
<name>A0A4Z2CHU4_9TELE</name>
<evidence type="ECO:0000259" key="16">
    <source>
        <dbReference type="Pfam" id="PF01227"/>
    </source>
</evidence>
<dbReference type="InterPro" id="IPR001474">
    <property type="entry name" value="GTP_CycHdrlase_I"/>
</dbReference>
<evidence type="ECO:0000256" key="6">
    <source>
        <dbReference type="ARBA" id="ARBA00017272"/>
    </source>
</evidence>
<dbReference type="Gene3D" id="3.30.1130.10">
    <property type="match status" value="1"/>
</dbReference>
<evidence type="ECO:0000256" key="14">
    <source>
        <dbReference type="ARBA" id="ARBA00030854"/>
    </source>
</evidence>
<accession>A0A4Z2CHU4</accession>
<dbReference type="Pfam" id="PF01227">
    <property type="entry name" value="GTP_cyclohydroI"/>
    <property type="match status" value="1"/>
</dbReference>
<dbReference type="GO" id="GO:0003934">
    <property type="term" value="F:GTP cyclohydrolase I activity"/>
    <property type="evidence" value="ECO:0007669"/>
    <property type="project" value="UniProtKB-EC"/>
</dbReference>
<dbReference type="PANTHER" id="PTHR11109:SF7">
    <property type="entry name" value="GTP CYCLOHYDROLASE 1"/>
    <property type="match status" value="1"/>
</dbReference>
<gene>
    <name evidence="17" type="ORF">fugu_000754</name>
</gene>
<evidence type="ECO:0000256" key="2">
    <source>
        <dbReference type="ARBA" id="ARBA00004687"/>
    </source>
</evidence>
<evidence type="ECO:0000256" key="3">
    <source>
        <dbReference type="ARBA" id="ARBA00005080"/>
    </source>
</evidence>
<evidence type="ECO:0000256" key="11">
    <source>
        <dbReference type="ARBA" id="ARBA00022989"/>
    </source>
</evidence>
<evidence type="ECO:0000256" key="13">
    <source>
        <dbReference type="ARBA" id="ARBA00023136"/>
    </source>
</evidence>
<keyword evidence="7" id="KW-0337">GPI-anchor biosynthesis</keyword>
<dbReference type="Pfam" id="PF06699">
    <property type="entry name" value="PIG-F"/>
    <property type="match status" value="1"/>
</dbReference>
<keyword evidence="13 15" id="KW-0472">Membrane</keyword>
<comment type="pathway">
    <text evidence="2">Glycolipid biosynthesis; glycosylphosphatidylinositol-anchor biosynthesis.</text>
</comment>
<dbReference type="GO" id="GO:0005789">
    <property type="term" value="C:endoplasmic reticulum membrane"/>
    <property type="evidence" value="ECO:0007669"/>
    <property type="project" value="UniProtKB-SubCell"/>
</dbReference>
<evidence type="ECO:0000313" key="17">
    <source>
        <dbReference type="EMBL" id="TNN03725.1"/>
    </source>
</evidence>
<feature type="transmembrane region" description="Helical" evidence="15">
    <location>
        <begin position="320"/>
        <end position="344"/>
    </location>
</feature>
<keyword evidence="11 15" id="KW-1133">Transmembrane helix</keyword>
<keyword evidence="10" id="KW-0256">Endoplasmic reticulum</keyword>
<keyword evidence="12" id="KW-0783">Tetrahydrobiopterin biosynthesis</keyword>
<dbReference type="PANTHER" id="PTHR11109">
    <property type="entry name" value="GTP CYCLOHYDROLASE I"/>
    <property type="match status" value="1"/>
</dbReference>
<dbReference type="InterPro" id="IPR043133">
    <property type="entry name" value="GTP-CH-I_C/QueF"/>
</dbReference>
<evidence type="ECO:0000256" key="5">
    <source>
        <dbReference type="ARBA" id="ARBA00012715"/>
    </source>
</evidence>
<dbReference type="InterPro" id="IPR018234">
    <property type="entry name" value="GTP_CycHdrlase_I_CS"/>
</dbReference>
<dbReference type="GO" id="GO:0006506">
    <property type="term" value="P:GPI anchor biosynthetic process"/>
    <property type="evidence" value="ECO:0007669"/>
    <property type="project" value="UniProtKB-UniPathway"/>
</dbReference>
<keyword evidence="9" id="KW-0378">Hydrolase</keyword>
<dbReference type="GO" id="GO:0005525">
    <property type="term" value="F:GTP binding"/>
    <property type="evidence" value="ECO:0007669"/>
    <property type="project" value="TreeGrafter"/>
</dbReference>
<feature type="domain" description="GTP cyclohydrolase I" evidence="16">
    <location>
        <begin position="79"/>
        <end position="128"/>
    </location>
</feature>
<dbReference type="GO" id="GO:0008270">
    <property type="term" value="F:zinc ion binding"/>
    <property type="evidence" value="ECO:0007669"/>
    <property type="project" value="TreeGrafter"/>
</dbReference>
<dbReference type="InterPro" id="IPR009580">
    <property type="entry name" value="GPI_biosynthesis_protein_Pig-F"/>
</dbReference>
<feature type="transmembrane region" description="Helical" evidence="15">
    <location>
        <begin position="220"/>
        <end position="238"/>
    </location>
</feature>
<comment type="pathway">
    <text evidence="3">Cofactor biosynthesis; 7,8-dihydroneopterin triphosphate biosynthesis; 7,8-dihydroneopterin triphosphate from GTP: step 1/1.</text>
</comment>
<evidence type="ECO:0000256" key="12">
    <source>
        <dbReference type="ARBA" id="ARBA00023007"/>
    </source>
</evidence>
<evidence type="ECO:0000256" key="7">
    <source>
        <dbReference type="ARBA" id="ARBA00022502"/>
    </source>
</evidence>